<protein>
    <submittedName>
        <fullName evidence="1">Acetyltransferase</fullName>
    </submittedName>
</protein>
<proteinExistence type="predicted"/>
<keyword evidence="2" id="KW-1185">Reference proteome</keyword>
<dbReference type="Proteomes" id="UP001501476">
    <property type="component" value="Unassembled WGS sequence"/>
</dbReference>
<dbReference type="InterPro" id="IPR038763">
    <property type="entry name" value="DHH_sf"/>
</dbReference>
<organism evidence="1 2">
    <name type="scientific">Methylophaga marina</name>
    <dbReference type="NCBI Taxonomy" id="45495"/>
    <lineage>
        <taxon>Bacteria</taxon>
        <taxon>Pseudomonadati</taxon>
        <taxon>Pseudomonadota</taxon>
        <taxon>Gammaproteobacteria</taxon>
        <taxon>Thiotrichales</taxon>
        <taxon>Piscirickettsiaceae</taxon>
        <taxon>Methylophaga</taxon>
    </lineage>
</organism>
<evidence type="ECO:0000313" key="1">
    <source>
        <dbReference type="EMBL" id="GAA0225070.1"/>
    </source>
</evidence>
<dbReference type="EMBL" id="BAAADG010000005">
    <property type="protein sequence ID" value="GAA0225070.1"/>
    <property type="molecule type" value="Genomic_DNA"/>
</dbReference>
<gene>
    <name evidence="1" type="ORF">GCM10008964_15830</name>
</gene>
<dbReference type="RefSeq" id="WP_286304008.1">
    <property type="nucleotide sequence ID" value="NZ_AP027741.1"/>
</dbReference>
<accession>A0ABN0TM58</accession>
<name>A0ABN0TM58_9GAMM</name>
<dbReference type="SUPFAM" id="SSF64182">
    <property type="entry name" value="DHH phosphoesterases"/>
    <property type="match status" value="1"/>
</dbReference>
<sequence>MTNFDVFNGDADGICALVQLRLANPSKAELITGVKRDIKLLSRVDVEKASKVTVLDISMQKNHDALLNLLSNNVDVFYADHHNPGDQISHPRLEALIDMHPNKCTALIVNEHLNHAYELWAITAAFGDNLSNVAEEYAKELHLTETQAIKLKTLGQHINYNGYGASLDDLFFAPDELYRQCVNYSSPLDFINDSTEIMETLDSGYNSDLSQAKQQKLSYESDMVGVITLPDDKWARRISGTFSNYLSNQFPSRAHLILTEIPDSGAYVVSIRAPKIRQEGADFIAGQFDTGGGRKAAAGINLLQEAELARLISTVEDYYSSNIN</sequence>
<reference evidence="1 2" key="1">
    <citation type="journal article" date="2019" name="Int. J. Syst. Evol. Microbiol.">
        <title>The Global Catalogue of Microorganisms (GCM) 10K type strain sequencing project: providing services to taxonomists for standard genome sequencing and annotation.</title>
        <authorList>
            <consortium name="The Broad Institute Genomics Platform"/>
            <consortium name="The Broad Institute Genome Sequencing Center for Infectious Disease"/>
            <person name="Wu L."/>
            <person name="Ma J."/>
        </authorList>
    </citation>
    <scope>NUCLEOTIDE SEQUENCE [LARGE SCALE GENOMIC DNA]</scope>
    <source>
        <strain evidence="1 2">JCM 6886</strain>
    </source>
</reference>
<evidence type="ECO:0000313" key="2">
    <source>
        <dbReference type="Proteomes" id="UP001501476"/>
    </source>
</evidence>
<comment type="caution">
    <text evidence="1">The sequence shown here is derived from an EMBL/GenBank/DDBJ whole genome shotgun (WGS) entry which is preliminary data.</text>
</comment>